<dbReference type="InterPro" id="IPR016181">
    <property type="entry name" value="Acyl_CoA_acyltransferase"/>
</dbReference>
<reference evidence="1" key="2">
    <citation type="submission" date="2020-09" db="EMBL/GenBank/DDBJ databases">
        <authorList>
            <person name="Sun Q."/>
            <person name="Zhou Y."/>
        </authorList>
    </citation>
    <scope>NUCLEOTIDE SEQUENCE</scope>
    <source>
        <strain evidence="1">CGMCC 4.7308</strain>
    </source>
</reference>
<keyword evidence="2" id="KW-1185">Reference proteome</keyword>
<dbReference type="EMBL" id="BMNA01000003">
    <property type="protein sequence ID" value="GGL95948.1"/>
    <property type="molecule type" value="Genomic_DNA"/>
</dbReference>
<dbReference type="RefSeq" id="WP_188940897.1">
    <property type="nucleotide sequence ID" value="NZ_BMNA01000003.1"/>
</dbReference>
<dbReference type="AlphaFoldDB" id="A0A917WCZ1"/>
<evidence type="ECO:0000313" key="2">
    <source>
        <dbReference type="Proteomes" id="UP000655208"/>
    </source>
</evidence>
<sequence length="248" mass="26678">MRIHDLAARPDLADAMWAMPNLWPPFLLQDPLGVLLFARLPEAFPEYQLVAVDDAGSVVGKVNALPFAWSGSDDDLPASGWDGILQRGFAERAAGTPPTAASLLEARVNPEHRGTGLAATLLTAARETVGRLGLRALFGPVRPTRKAEQPLVPMADYVRQVRDDGLPADPWIRAHARLGARVVSVCPASMTVAGDLASWRRWTGLPFDRSGPLVVPDALVPVHVSVEHDHAAYVEPNVWMHHPVAGGG</sequence>
<accession>A0A917WCZ1</accession>
<dbReference type="Proteomes" id="UP000655208">
    <property type="component" value="Unassembled WGS sequence"/>
</dbReference>
<protein>
    <recommendedName>
        <fullName evidence="3">N-acetyltransferase</fullName>
    </recommendedName>
</protein>
<reference evidence="1" key="1">
    <citation type="journal article" date="2014" name="Int. J. Syst. Evol. Microbiol.">
        <title>Complete genome sequence of Corynebacterium casei LMG S-19264T (=DSM 44701T), isolated from a smear-ripened cheese.</title>
        <authorList>
            <consortium name="US DOE Joint Genome Institute (JGI-PGF)"/>
            <person name="Walter F."/>
            <person name="Albersmeier A."/>
            <person name="Kalinowski J."/>
            <person name="Ruckert C."/>
        </authorList>
    </citation>
    <scope>NUCLEOTIDE SEQUENCE</scope>
    <source>
        <strain evidence="1">CGMCC 4.7308</strain>
    </source>
</reference>
<proteinExistence type="predicted"/>
<dbReference type="Gene3D" id="3.40.630.30">
    <property type="match status" value="1"/>
</dbReference>
<evidence type="ECO:0000313" key="1">
    <source>
        <dbReference type="EMBL" id="GGL95948.1"/>
    </source>
</evidence>
<gene>
    <name evidence="1" type="ORF">GCM10011594_14550</name>
</gene>
<evidence type="ECO:0008006" key="3">
    <source>
        <dbReference type="Google" id="ProtNLM"/>
    </source>
</evidence>
<organism evidence="1 2">
    <name type="scientific">Nakamurella endophytica</name>
    <dbReference type="NCBI Taxonomy" id="1748367"/>
    <lineage>
        <taxon>Bacteria</taxon>
        <taxon>Bacillati</taxon>
        <taxon>Actinomycetota</taxon>
        <taxon>Actinomycetes</taxon>
        <taxon>Nakamurellales</taxon>
        <taxon>Nakamurellaceae</taxon>
        <taxon>Nakamurella</taxon>
    </lineage>
</organism>
<dbReference type="SUPFAM" id="SSF55729">
    <property type="entry name" value="Acyl-CoA N-acyltransferases (Nat)"/>
    <property type="match status" value="1"/>
</dbReference>
<name>A0A917WCZ1_9ACTN</name>
<comment type="caution">
    <text evidence="1">The sequence shown here is derived from an EMBL/GenBank/DDBJ whole genome shotgun (WGS) entry which is preliminary data.</text>
</comment>